<dbReference type="Pfam" id="PF10307">
    <property type="entry name" value="HAD_SAK_1"/>
    <property type="match status" value="1"/>
</dbReference>
<reference evidence="3 4" key="1">
    <citation type="journal article" date="2018" name="PLoS Genet.">
        <title>Repeat elements organise 3D genome structure and mediate transcription in the filamentous fungus Epichloe festucae.</title>
        <authorList>
            <person name="Winter D.J."/>
            <person name="Ganley A.R.D."/>
            <person name="Young C.A."/>
            <person name="Liachko I."/>
            <person name="Schardl C.L."/>
            <person name="Dupont P.Y."/>
            <person name="Berry D."/>
            <person name="Ram A."/>
            <person name="Scott B."/>
            <person name="Cox M.P."/>
        </authorList>
    </citation>
    <scope>NUCLEOTIDE SEQUENCE [LARGE SCALE GENOMIC DNA]</scope>
    <source>
        <strain evidence="3 4">Fl1</strain>
    </source>
</reference>
<evidence type="ECO:0000259" key="2">
    <source>
        <dbReference type="Pfam" id="PF10307"/>
    </source>
</evidence>
<name>A0A7S9PRY1_EPIFF</name>
<keyword evidence="4" id="KW-1185">Reference proteome</keyword>
<evidence type="ECO:0000313" key="3">
    <source>
        <dbReference type="EMBL" id="QPG93778.1"/>
    </source>
</evidence>
<dbReference type="GO" id="GO:0000494">
    <property type="term" value="P:box C/D sno(s)RNA 3'-end processing"/>
    <property type="evidence" value="ECO:0007669"/>
    <property type="project" value="TreeGrafter"/>
</dbReference>
<dbReference type="PANTHER" id="PTHR10335">
    <property type="entry name" value="RRNA 2-O-METHYLTRANSFERASE FIBRILLARIN"/>
    <property type="match status" value="1"/>
</dbReference>
<dbReference type="EMBL" id="CP031385">
    <property type="protein sequence ID" value="QPG93778.1"/>
    <property type="molecule type" value="Genomic_DNA"/>
</dbReference>
<dbReference type="GO" id="GO:0008649">
    <property type="term" value="F:rRNA methyltransferase activity"/>
    <property type="evidence" value="ECO:0007669"/>
    <property type="project" value="TreeGrafter"/>
</dbReference>
<dbReference type="InterPro" id="IPR018812">
    <property type="entry name" value="SAK_HAD"/>
</dbReference>
<accession>A0A7S9PRY1</accession>
<proteinExistence type="predicted"/>
<sequence>MASAYSVHHGASNGSQYTITALSRWSSLSKTLPAADKIKALHVYDFDNTLFRTPLPNPALWNGATIGLLASQAAFSNGGWWHDNRILAATGQGLEKEEPRAWKGWWNEKVVELARLTIKQPDALCVLLTGRSEKGFAELVKKMVAAKGLDFDIVSLKPQVSPTNQPFQSTMHFKQLFLNALMETYSQATEIRVYEDRPKHTAGFRNFFEEYNRRQGISPTRGTLAAEVIQIAETSTTLDPVTEVAEVQHMINSHNEAITRQPTHPRKNRLQIKKTVFFTSYMVNTEDSKKLFKLAQIPSNVASRELKVHANNILICPRPCPASILEKIGGMGRKMLWEVTGTACYDNSIWAACARPVPSTAVYHTDRPVPLVVLALKKGARPVDAGKITQWQPLPSGQSFVFETTVGEKVILRVVEEEDPRDGKHESLIANKSSKRKHAGDEGRAGKNTHGQYGGRNESRGYQSGSRGGGGSRGRGNANAGRGFRGSSTRGGGRGGGRGKGAGFHYRSLDDVEPKNQKGGHGPQVSYDDAYPPLNQQQQEQRRPQAAPPVGPKGSFGRGASFHGRGGGRGNGRSVAGGQASDTTDLQNYY</sequence>
<dbReference type="OrthoDB" id="5596992at2759"/>
<dbReference type="PANTHER" id="PTHR10335:SF23">
    <property type="entry name" value="OB FOLD-CONTAINING PROTEIN, NUCLEIC ACID BINDING"/>
    <property type="match status" value="1"/>
</dbReference>
<feature type="compositionally biased region" description="Polar residues" evidence="1">
    <location>
        <begin position="580"/>
        <end position="590"/>
    </location>
</feature>
<organism evidence="3 4">
    <name type="scientific">Epichloe festucae (strain Fl1)</name>
    <dbReference type="NCBI Taxonomy" id="877507"/>
    <lineage>
        <taxon>Eukaryota</taxon>
        <taxon>Fungi</taxon>
        <taxon>Dikarya</taxon>
        <taxon>Ascomycota</taxon>
        <taxon>Pezizomycotina</taxon>
        <taxon>Sordariomycetes</taxon>
        <taxon>Hypocreomycetidae</taxon>
        <taxon>Hypocreales</taxon>
        <taxon>Clavicipitaceae</taxon>
        <taxon>Epichloe</taxon>
    </lineage>
</organism>
<gene>
    <name evidence="3" type="ORF">C2857_002386</name>
</gene>
<dbReference type="AlphaFoldDB" id="A0A7S9PRY1"/>
<dbReference type="GO" id="GO:0031428">
    <property type="term" value="C:box C/D methylation guide snoRNP complex"/>
    <property type="evidence" value="ECO:0007669"/>
    <property type="project" value="TreeGrafter"/>
</dbReference>
<dbReference type="Proteomes" id="UP000594364">
    <property type="component" value="Chromosome 1"/>
</dbReference>
<protein>
    <recommendedName>
        <fullName evidence="2">Swiss Army Knife RNA repair protein HAD domain-containing protein</fullName>
    </recommendedName>
</protein>
<dbReference type="GO" id="GO:0003723">
    <property type="term" value="F:RNA binding"/>
    <property type="evidence" value="ECO:0007669"/>
    <property type="project" value="TreeGrafter"/>
</dbReference>
<dbReference type="GO" id="GO:1990259">
    <property type="term" value="F:histone H2AQ104 methyltransferase activity"/>
    <property type="evidence" value="ECO:0007669"/>
    <property type="project" value="TreeGrafter"/>
</dbReference>
<dbReference type="GO" id="GO:0032040">
    <property type="term" value="C:small-subunit processome"/>
    <property type="evidence" value="ECO:0007669"/>
    <property type="project" value="TreeGrafter"/>
</dbReference>
<feature type="compositionally biased region" description="Low complexity" evidence="1">
    <location>
        <begin position="475"/>
        <end position="488"/>
    </location>
</feature>
<feature type="region of interest" description="Disordered" evidence="1">
    <location>
        <begin position="417"/>
        <end position="590"/>
    </location>
</feature>
<evidence type="ECO:0000256" key="1">
    <source>
        <dbReference type="SAM" id="MobiDB-lite"/>
    </source>
</evidence>
<evidence type="ECO:0000313" key="4">
    <source>
        <dbReference type="Proteomes" id="UP000594364"/>
    </source>
</evidence>
<feature type="compositionally biased region" description="Gly residues" evidence="1">
    <location>
        <begin position="489"/>
        <end position="502"/>
    </location>
</feature>
<feature type="compositionally biased region" description="Basic and acidic residues" evidence="1">
    <location>
        <begin position="507"/>
        <end position="516"/>
    </location>
</feature>
<feature type="compositionally biased region" description="Basic and acidic residues" evidence="1">
    <location>
        <begin position="417"/>
        <end position="427"/>
    </location>
</feature>
<feature type="domain" description="Swiss Army Knife RNA repair protein HAD" evidence="2">
    <location>
        <begin position="53"/>
        <end position="256"/>
    </location>
</feature>